<accession>A0A061QPQ6</accession>
<dbReference type="PANTHER" id="PTHR47765:SF2">
    <property type="entry name" value="EXONUCLEASE MUT-7 HOMOLOG"/>
    <property type="match status" value="1"/>
</dbReference>
<dbReference type="InterPro" id="IPR036397">
    <property type="entry name" value="RNaseH_sf"/>
</dbReference>
<dbReference type="EMBL" id="GBEZ01014302">
    <property type="protein sequence ID" value="JAC71762.1"/>
    <property type="molecule type" value="Transcribed_RNA"/>
</dbReference>
<dbReference type="AlphaFoldDB" id="A0A061QPQ6"/>
<organism evidence="1">
    <name type="scientific">Tetraselmis sp. GSL018</name>
    <dbReference type="NCBI Taxonomy" id="582737"/>
    <lineage>
        <taxon>Eukaryota</taxon>
        <taxon>Viridiplantae</taxon>
        <taxon>Chlorophyta</taxon>
        <taxon>core chlorophytes</taxon>
        <taxon>Chlorodendrophyceae</taxon>
        <taxon>Chlorodendrales</taxon>
        <taxon>Chlorodendraceae</taxon>
        <taxon>Tetraselmis</taxon>
    </lineage>
</organism>
<gene>
    <name evidence="2" type="ORF">TSPGSL018_1187</name>
    <name evidence="1" type="ORF">TSPGSL018_22907</name>
</gene>
<evidence type="ECO:0000313" key="2">
    <source>
        <dbReference type="EMBL" id="JAC71762.1"/>
    </source>
</evidence>
<reference evidence="1" key="1">
    <citation type="submission" date="2014-05" db="EMBL/GenBank/DDBJ databases">
        <title>The transcriptome of the halophilic microalga Tetraselmis sp. GSL018 isolated from the Great Salt Lake, Utah.</title>
        <authorList>
            <person name="Jinkerson R.E."/>
            <person name="D'Adamo S."/>
            <person name="Posewitz M.C."/>
        </authorList>
    </citation>
    <scope>NUCLEOTIDE SEQUENCE</scope>
    <source>
        <strain evidence="1">GSL018</strain>
    </source>
</reference>
<dbReference type="InterPro" id="IPR052408">
    <property type="entry name" value="Exonuclease_MUT-7-like"/>
</dbReference>
<dbReference type="InterPro" id="IPR012337">
    <property type="entry name" value="RNaseH-like_sf"/>
</dbReference>
<dbReference type="SUPFAM" id="SSF53098">
    <property type="entry name" value="Ribonuclease H-like"/>
    <property type="match status" value="1"/>
</dbReference>
<evidence type="ECO:0000313" key="1">
    <source>
        <dbReference type="EMBL" id="JAC62602.1"/>
    </source>
</evidence>
<dbReference type="PANTHER" id="PTHR47765">
    <property type="entry name" value="3'-5' EXONUCLEASE DOMAIN-CONTAINING PROTEIN"/>
    <property type="match status" value="1"/>
</dbReference>
<dbReference type="GO" id="GO:0003676">
    <property type="term" value="F:nucleic acid binding"/>
    <property type="evidence" value="ECO:0007669"/>
    <property type="project" value="InterPro"/>
</dbReference>
<protein>
    <submittedName>
        <fullName evidence="1">Uncharacterized protein</fullName>
    </submittedName>
</protein>
<name>A0A061QPQ6_9CHLO</name>
<proteinExistence type="predicted"/>
<dbReference type="EMBL" id="GBEZ01024387">
    <property type="protein sequence ID" value="JAC62602.1"/>
    <property type="molecule type" value="Transcribed_RNA"/>
</dbReference>
<sequence>MLREEVRARVALQQGDVPGFVVALEEMMGGSYHFKQMQQKLDLQIADQVKPKTAVRVFTEALILLLQRDNTESTTSRVSAQPLVHLLLELIPGAVKLSSDSLEGLRAQVVRLFLQCCSSPKRARVAAKVAVHYEMSDSFDEVLEPLEGYLRELLGDPSTLHPAVTLLLQFPCLQGRFDIERILDDIVEAGQESLGARLAEGTEEAAARRQLVSSCIAHGRLKEASGFVRQWGLQAEFPGVERKYKVRSMEKLMGRQMWDVAASFAGDDSGLRELLLKRMVADGEPGLAEVHRQEWGLPPEVIEVDPEAIEAERAREREAYLQLEAPAEAVHFVGVPEQVEGCVSSLLSAPAIGLDTEWRARHEDGAKSAVALLQLAAGSEVFLVDMLALSGCEELDRGLSRVDVGTEQAGRRL</sequence>
<dbReference type="Gene3D" id="3.30.420.10">
    <property type="entry name" value="Ribonuclease H-like superfamily/Ribonuclease H"/>
    <property type="match status" value="1"/>
</dbReference>